<dbReference type="AlphaFoldDB" id="A0A7W3QRE0"/>
<dbReference type="Pfam" id="PF00440">
    <property type="entry name" value="TetR_N"/>
    <property type="match status" value="1"/>
</dbReference>
<evidence type="ECO:0000256" key="1">
    <source>
        <dbReference type="ARBA" id="ARBA00023015"/>
    </source>
</evidence>
<dbReference type="Gene3D" id="1.10.357.10">
    <property type="entry name" value="Tetracycline Repressor, domain 2"/>
    <property type="match status" value="1"/>
</dbReference>
<keyword evidence="3" id="KW-0804">Transcription</keyword>
<evidence type="ECO:0000259" key="5">
    <source>
        <dbReference type="PROSITE" id="PS50977"/>
    </source>
</evidence>
<dbReference type="PROSITE" id="PS01081">
    <property type="entry name" value="HTH_TETR_1"/>
    <property type="match status" value="1"/>
</dbReference>
<dbReference type="PANTHER" id="PTHR30055:SF238">
    <property type="entry name" value="MYCOFACTOCIN BIOSYNTHESIS TRANSCRIPTIONAL REGULATOR MFTR-RELATED"/>
    <property type="match status" value="1"/>
</dbReference>
<dbReference type="PRINTS" id="PR00455">
    <property type="entry name" value="HTHTETR"/>
</dbReference>
<keyword evidence="1" id="KW-0805">Transcription regulation</keyword>
<dbReference type="InterPro" id="IPR009057">
    <property type="entry name" value="Homeodomain-like_sf"/>
</dbReference>
<accession>A0A7W3QRE0</accession>
<protein>
    <submittedName>
        <fullName evidence="6">AcrR family transcriptional regulator</fullName>
    </submittedName>
</protein>
<evidence type="ECO:0000313" key="6">
    <source>
        <dbReference type="EMBL" id="MBA8956639.1"/>
    </source>
</evidence>
<keyword evidence="2 4" id="KW-0238">DNA-binding</keyword>
<dbReference type="EMBL" id="JACJIA010000017">
    <property type="protein sequence ID" value="MBA8956639.1"/>
    <property type="molecule type" value="Genomic_DNA"/>
</dbReference>
<dbReference type="InterPro" id="IPR001647">
    <property type="entry name" value="HTH_TetR"/>
</dbReference>
<evidence type="ECO:0000313" key="7">
    <source>
        <dbReference type="Proteomes" id="UP000572680"/>
    </source>
</evidence>
<gene>
    <name evidence="6" type="ORF">HNR61_008328</name>
</gene>
<feature type="DNA-binding region" description="H-T-H motif" evidence="4">
    <location>
        <begin position="29"/>
        <end position="48"/>
    </location>
</feature>
<feature type="domain" description="HTH tetR-type" evidence="5">
    <location>
        <begin position="6"/>
        <end position="66"/>
    </location>
</feature>
<dbReference type="InterPro" id="IPR023772">
    <property type="entry name" value="DNA-bd_HTH_TetR-type_CS"/>
</dbReference>
<dbReference type="SUPFAM" id="SSF46689">
    <property type="entry name" value="Homeodomain-like"/>
    <property type="match status" value="1"/>
</dbReference>
<dbReference type="RefSeq" id="WP_182848541.1">
    <property type="nucleotide sequence ID" value="NZ_BAAALP010000065.1"/>
</dbReference>
<dbReference type="PROSITE" id="PS50977">
    <property type="entry name" value="HTH_TETR_2"/>
    <property type="match status" value="1"/>
</dbReference>
<evidence type="ECO:0000256" key="4">
    <source>
        <dbReference type="PROSITE-ProRule" id="PRU00335"/>
    </source>
</evidence>
<dbReference type="GO" id="GO:0003700">
    <property type="term" value="F:DNA-binding transcription factor activity"/>
    <property type="evidence" value="ECO:0007669"/>
    <property type="project" value="TreeGrafter"/>
</dbReference>
<organism evidence="6 7">
    <name type="scientific">Actinomadura namibiensis</name>
    <dbReference type="NCBI Taxonomy" id="182080"/>
    <lineage>
        <taxon>Bacteria</taxon>
        <taxon>Bacillati</taxon>
        <taxon>Actinomycetota</taxon>
        <taxon>Actinomycetes</taxon>
        <taxon>Streptosporangiales</taxon>
        <taxon>Thermomonosporaceae</taxon>
        <taxon>Actinomadura</taxon>
    </lineage>
</organism>
<evidence type="ECO:0000256" key="3">
    <source>
        <dbReference type="ARBA" id="ARBA00023163"/>
    </source>
</evidence>
<comment type="caution">
    <text evidence="6">The sequence shown here is derived from an EMBL/GenBank/DDBJ whole genome shotgun (WGS) entry which is preliminary data.</text>
</comment>
<evidence type="ECO:0000256" key="2">
    <source>
        <dbReference type="ARBA" id="ARBA00023125"/>
    </source>
</evidence>
<keyword evidence="7" id="KW-1185">Reference proteome</keyword>
<reference evidence="6 7" key="1">
    <citation type="submission" date="2020-08" db="EMBL/GenBank/DDBJ databases">
        <title>Genomic Encyclopedia of Type Strains, Phase IV (KMG-IV): sequencing the most valuable type-strain genomes for metagenomic binning, comparative biology and taxonomic classification.</title>
        <authorList>
            <person name="Goeker M."/>
        </authorList>
    </citation>
    <scope>NUCLEOTIDE SEQUENCE [LARGE SCALE GENOMIC DNA]</scope>
    <source>
        <strain evidence="6 7">DSM 44197</strain>
    </source>
</reference>
<sequence>MTRRRSDTRERIRQTALELFLERGYDQTSLREIAERLGVTKAALYYHFKTKEELVASLGEDVDRNLAELVGWGRSQPSTPEVRRELLRRLSVIVSEFAPVARFFQENQAALRTVRGEQRNREHMIALTELITAPDPSTEDRIRAVSALFSVFFGPFALEHLEGDPEANRATLLKVAAEILRLPDPE</sequence>
<dbReference type="GO" id="GO:0000976">
    <property type="term" value="F:transcription cis-regulatory region binding"/>
    <property type="evidence" value="ECO:0007669"/>
    <property type="project" value="TreeGrafter"/>
</dbReference>
<proteinExistence type="predicted"/>
<dbReference type="InterPro" id="IPR050109">
    <property type="entry name" value="HTH-type_TetR-like_transc_reg"/>
</dbReference>
<name>A0A7W3QRE0_ACTNM</name>
<dbReference type="Proteomes" id="UP000572680">
    <property type="component" value="Unassembled WGS sequence"/>
</dbReference>
<dbReference type="PANTHER" id="PTHR30055">
    <property type="entry name" value="HTH-TYPE TRANSCRIPTIONAL REGULATOR RUTR"/>
    <property type="match status" value="1"/>
</dbReference>